<keyword evidence="7" id="KW-1185">Reference proteome</keyword>
<organism evidence="6 7">
    <name type="scientific">Endocarpon pusillum (strain Z07020 / HMAS-L-300199)</name>
    <name type="common">Lichen-forming fungus</name>
    <dbReference type="NCBI Taxonomy" id="1263415"/>
    <lineage>
        <taxon>Eukaryota</taxon>
        <taxon>Fungi</taxon>
        <taxon>Dikarya</taxon>
        <taxon>Ascomycota</taxon>
        <taxon>Pezizomycotina</taxon>
        <taxon>Eurotiomycetes</taxon>
        <taxon>Chaetothyriomycetidae</taxon>
        <taxon>Verrucariales</taxon>
        <taxon>Verrucariaceae</taxon>
        <taxon>Endocarpon</taxon>
    </lineage>
</organism>
<dbReference type="PANTHER" id="PTHR17224:SF1">
    <property type="entry name" value="PEPTIDYL-TRNA HYDROLASE"/>
    <property type="match status" value="1"/>
</dbReference>
<protein>
    <recommendedName>
        <fullName evidence="1">peptidyl-tRNA hydrolase</fullName>
        <ecNumber evidence="1">3.1.1.29</ecNumber>
    </recommendedName>
</protein>
<evidence type="ECO:0000256" key="2">
    <source>
        <dbReference type="ARBA" id="ARBA00022555"/>
    </source>
</evidence>
<keyword evidence="4" id="KW-0694">RNA-binding</keyword>
<dbReference type="InterPro" id="IPR001328">
    <property type="entry name" value="Pept_tRNA_hydro"/>
</dbReference>
<accession>U1G6S8</accession>
<keyword evidence="3" id="KW-0378">Hydrolase</keyword>
<proteinExistence type="inferred from homology"/>
<evidence type="ECO:0000256" key="4">
    <source>
        <dbReference type="ARBA" id="ARBA00022884"/>
    </source>
</evidence>
<dbReference type="PROSITE" id="PS01196">
    <property type="entry name" value="PEPT_TRNA_HYDROL_2"/>
    <property type="match status" value="1"/>
</dbReference>
<dbReference type="GeneID" id="19241488"/>
<name>U1G6S8_ENDPU</name>
<dbReference type="OMA" id="FPRCKDE"/>
<dbReference type="HOGENOM" id="CLU_1835162_0_0_1"/>
<dbReference type="OrthoDB" id="1711136at2759"/>
<dbReference type="Proteomes" id="UP000019373">
    <property type="component" value="Unassembled WGS sequence"/>
</dbReference>
<gene>
    <name evidence="6" type="ORF">EPUS_06548</name>
</gene>
<evidence type="ECO:0000313" key="7">
    <source>
        <dbReference type="Proteomes" id="UP000019373"/>
    </source>
</evidence>
<dbReference type="InterPro" id="IPR018171">
    <property type="entry name" value="Pept_tRNA_hydro_CS"/>
</dbReference>
<evidence type="ECO:0000313" key="6">
    <source>
        <dbReference type="EMBL" id="ERF73087.1"/>
    </source>
</evidence>
<sequence length="140" mass="14725">MNVSGPAVLSAWRAFVKDHAGAPSTDTVGLGLVVLHDELEAMPGTLKVRRGMGGSVKGHNGLKSVISSFRGAGMGKGDMEARFVRMGIGIGRPVGRSSKEVSDYVLGKVVVAEKEVIEGLVGKLVELLDEEGKRIAKTVR</sequence>
<dbReference type="Gene3D" id="3.40.50.1470">
    <property type="entry name" value="Peptidyl-tRNA hydrolase"/>
    <property type="match status" value="1"/>
</dbReference>
<reference evidence="7" key="1">
    <citation type="journal article" date="2014" name="BMC Genomics">
        <title>Genome characteristics reveal the impact of lichenization on lichen-forming fungus Endocarpon pusillum Hedwig (Verrucariales, Ascomycota).</title>
        <authorList>
            <person name="Wang Y.-Y."/>
            <person name="Liu B."/>
            <person name="Zhang X.-Y."/>
            <person name="Zhou Q.-M."/>
            <person name="Zhang T."/>
            <person name="Li H."/>
            <person name="Yu Y.-F."/>
            <person name="Zhang X.-L."/>
            <person name="Hao X.-Y."/>
            <person name="Wang M."/>
            <person name="Wang L."/>
            <person name="Wei J.-C."/>
        </authorList>
    </citation>
    <scope>NUCLEOTIDE SEQUENCE [LARGE SCALE GENOMIC DNA]</scope>
    <source>
        <strain evidence="7">Z07020 / HMAS-L-300199</strain>
    </source>
</reference>
<dbReference type="SUPFAM" id="SSF53178">
    <property type="entry name" value="Peptidyl-tRNA hydrolase-like"/>
    <property type="match status" value="1"/>
</dbReference>
<dbReference type="InterPro" id="IPR036416">
    <property type="entry name" value="Pept_tRNA_hydro_sf"/>
</dbReference>
<dbReference type="eggNOG" id="KOG2255">
    <property type="taxonomic scope" value="Eukaryota"/>
</dbReference>
<dbReference type="GO" id="GO:0004045">
    <property type="term" value="F:peptidyl-tRNA hydrolase activity"/>
    <property type="evidence" value="ECO:0007669"/>
    <property type="project" value="UniProtKB-EC"/>
</dbReference>
<dbReference type="AlphaFoldDB" id="U1G6S8"/>
<dbReference type="RefSeq" id="XP_007801258.1">
    <property type="nucleotide sequence ID" value="XM_007803067.1"/>
</dbReference>
<dbReference type="Pfam" id="PF01195">
    <property type="entry name" value="Pept_tRNA_hydro"/>
    <property type="match status" value="1"/>
</dbReference>
<evidence type="ECO:0000256" key="5">
    <source>
        <dbReference type="ARBA" id="ARBA00038063"/>
    </source>
</evidence>
<keyword evidence="2" id="KW-0820">tRNA-binding</keyword>
<dbReference type="EC" id="3.1.1.29" evidence="1"/>
<evidence type="ECO:0000256" key="3">
    <source>
        <dbReference type="ARBA" id="ARBA00022801"/>
    </source>
</evidence>
<dbReference type="GO" id="GO:0000049">
    <property type="term" value="F:tRNA binding"/>
    <property type="evidence" value="ECO:0007669"/>
    <property type="project" value="UniProtKB-KW"/>
</dbReference>
<dbReference type="PANTHER" id="PTHR17224">
    <property type="entry name" value="PEPTIDYL-TRNA HYDROLASE"/>
    <property type="match status" value="1"/>
</dbReference>
<dbReference type="EMBL" id="KE720986">
    <property type="protein sequence ID" value="ERF73087.1"/>
    <property type="molecule type" value="Genomic_DNA"/>
</dbReference>
<evidence type="ECO:0000256" key="1">
    <source>
        <dbReference type="ARBA" id="ARBA00013260"/>
    </source>
</evidence>
<comment type="similarity">
    <text evidence="5">Belongs to the PTH family.</text>
</comment>